<dbReference type="PANTHER" id="PTHR47506:SF7">
    <property type="entry name" value="TRANSCRIPTIONAL REGULATORY PROTEIN"/>
    <property type="match status" value="1"/>
</dbReference>
<gene>
    <name evidence="6" type="ORF">SAMN05444159_1424</name>
</gene>
<evidence type="ECO:0000313" key="7">
    <source>
        <dbReference type="Proteomes" id="UP000189935"/>
    </source>
</evidence>
<name>A0A1M6LZ14_9BRAD</name>
<dbReference type="Pfam" id="PF00440">
    <property type="entry name" value="TetR_N"/>
    <property type="match status" value="1"/>
</dbReference>
<dbReference type="Proteomes" id="UP000189935">
    <property type="component" value="Chromosome I"/>
</dbReference>
<dbReference type="Gene3D" id="1.10.357.10">
    <property type="entry name" value="Tetracycline Repressor, domain 2"/>
    <property type="match status" value="1"/>
</dbReference>
<evidence type="ECO:0000256" key="1">
    <source>
        <dbReference type="ARBA" id="ARBA00023015"/>
    </source>
</evidence>
<dbReference type="SUPFAM" id="SSF46689">
    <property type="entry name" value="Homeodomain-like"/>
    <property type="match status" value="1"/>
</dbReference>
<dbReference type="PANTHER" id="PTHR47506">
    <property type="entry name" value="TRANSCRIPTIONAL REGULATORY PROTEIN"/>
    <property type="match status" value="1"/>
</dbReference>
<keyword evidence="3" id="KW-0804">Transcription</keyword>
<dbReference type="RefSeq" id="WP_244562210.1">
    <property type="nucleotide sequence ID" value="NZ_LT670844.1"/>
</dbReference>
<reference evidence="6 7" key="1">
    <citation type="submission" date="2016-11" db="EMBL/GenBank/DDBJ databases">
        <authorList>
            <person name="Jaros S."/>
            <person name="Januszkiewicz K."/>
            <person name="Wedrychowicz H."/>
        </authorList>
    </citation>
    <scope>NUCLEOTIDE SEQUENCE [LARGE SCALE GENOMIC DNA]</scope>
    <source>
        <strain evidence="6 7">GAS499</strain>
    </source>
</reference>
<evidence type="ECO:0000256" key="3">
    <source>
        <dbReference type="ARBA" id="ARBA00023163"/>
    </source>
</evidence>
<proteinExistence type="predicted"/>
<dbReference type="InterPro" id="IPR001647">
    <property type="entry name" value="HTH_TetR"/>
</dbReference>
<evidence type="ECO:0000259" key="5">
    <source>
        <dbReference type="PROSITE" id="PS50977"/>
    </source>
</evidence>
<evidence type="ECO:0000313" key="6">
    <source>
        <dbReference type="EMBL" id="SHJ76431.1"/>
    </source>
</evidence>
<dbReference type="GO" id="GO:0003677">
    <property type="term" value="F:DNA binding"/>
    <property type="evidence" value="ECO:0007669"/>
    <property type="project" value="UniProtKB-UniRule"/>
</dbReference>
<dbReference type="InterPro" id="IPR009057">
    <property type="entry name" value="Homeodomain-like_sf"/>
</dbReference>
<feature type="DNA-binding region" description="H-T-H motif" evidence="4">
    <location>
        <begin position="51"/>
        <end position="70"/>
    </location>
</feature>
<keyword evidence="2 4" id="KW-0238">DNA-binding</keyword>
<protein>
    <submittedName>
        <fullName evidence="6">Transcriptional regulator, TetR family</fullName>
    </submittedName>
</protein>
<evidence type="ECO:0000256" key="4">
    <source>
        <dbReference type="PROSITE-ProRule" id="PRU00335"/>
    </source>
</evidence>
<evidence type="ECO:0000256" key="2">
    <source>
        <dbReference type="ARBA" id="ARBA00023125"/>
    </source>
</evidence>
<dbReference type="EMBL" id="LT670844">
    <property type="protein sequence ID" value="SHJ76431.1"/>
    <property type="molecule type" value="Genomic_DNA"/>
</dbReference>
<dbReference type="PROSITE" id="PS50977">
    <property type="entry name" value="HTH_TETR_2"/>
    <property type="match status" value="1"/>
</dbReference>
<organism evidence="6 7">
    <name type="scientific">Bradyrhizobium lablabi</name>
    <dbReference type="NCBI Taxonomy" id="722472"/>
    <lineage>
        <taxon>Bacteria</taxon>
        <taxon>Pseudomonadati</taxon>
        <taxon>Pseudomonadota</taxon>
        <taxon>Alphaproteobacteria</taxon>
        <taxon>Hyphomicrobiales</taxon>
        <taxon>Nitrobacteraceae</taxon>
        <taxon>Bradyrhizobium</taxon>
    </lineage>
</organism>
<dbReference type="AlphaFoldDB" id="A0A1M6LZ14"/>
<feature type="domain" description="HTH tetR-type" evidence="5">
    <location>
        <begin position="28"/>
        <end position="88"/>
    </location>
</feature>
<accession>A0A1M6LZ14</accession>
<sequence length="228" mass="25087">MTADGQPTDWLTVRDLPGILPTRQRRSQETSVALLEAAALMLRERSLDELSIEDLCTRVGVTIGAFYGRFESKDAFFNALMSLAVTRALAAVRAAVADEDNLGSGLEAACRRVVEVAVEVVRRNDGVVRAASQFESIYPDRWGTIRTTGGAMVDLATPLLLARMGRGRIEAKKRSIGFAFQMMFGTLVNAVLHKPKLVSLQEPEMIDRLALAMFLQLQHEARADRPAK</sequence>
<keyword evidence="1" id="KW-0805">Transcription regulation</keyword>